<evidence type="ECO:0000313" key="2">
    <source>
        <dbReference type="Proteomes" id="UP000523614"/>
    </source>
</evidence>
<dbReference type="Proteomes" id="UP000523614">
    <property type="component" value="Unassembled WGS sequence"/>
</dbReference>
<name>A0A847HBT6_9CORY</name>
<comment type="caution">
    <text evidence="1">The sequence shown here is derived from an EMBL/GenBank/DDBJ whole genome shotgun (WGS) entry which is preliminary data.</text>
</comment>
<dbReference type="AlphaFoldDB" id="A0A847HBT6"/>
<sequence>MDFSSNVVASSDAWATLSSTGVFGELFRILKETADWLDAIVKLDALSSKLDAED</sequence>
<reference evidence="1 2" key="1">
    <citation type="journal article" date="2020" name="Biotechnol. Biofuels">
        <title>New insights from the biogas microbiome by comprehensive genome-resolved metagenomics of nearly 1600 species originating from multiple anaerobic digesters.</title>
        <authorList>
            <person name="Campanaro S."/>
            <person name="Treu L."/>
            <person name="Rodriguez-R L.M."/>
            <person name="Kovalovszki A."/>
            <person name="Ziels R.M."/>
            <person name="Maus I."/>
            <person name="Zhu X."/>
            <person name="Kougias P.G."/>
            <person name="Basile A."/>
            <person name="Luo G."/>
            <person name="Schluter A."/>
            <person name="Konstantinidis K.T."/>
            <person name="Angelidaki I."/>
        </authorList>
    </citation>
    <scope>NUCLEOTIDE SEQUENCE [LARGE SCALE GENOMIC DNA]</scope>
    <source>
        <strain evidence="1">AS06rmzACSIP_235</strain>
    </source>
</reference>
<proteinExistence type="predicted"/>
<evidence type="ECO:0000313" key="1">
    <source>
        <dbReference type="EMBL" id="NLF90878.1"/>
    </source>
</evidence>
<gene>
    <name evidence="1" type="ORF">GX570_05985</name>
</gene>
<protein>
    <submittedName>
        <fullName evidence="1">Porin</fullName>
    </submittedName>
</protein>
<organism evidence="1 2">
    <name type="scientific">Corynebacterium marinum</name>
    <dbReference type="NCBI Taxonomy" id="349751"/>
    <lineage>
        <taxon>Bacteria</taxon>
        <taxon>Bacillati</taxon>
        <taxon>Actinomycetota</taxon>
        <taxon>Actinomycetes</taxon>
        <taxon>Mycobacteriales</taxon>
        <taxon>Corynebacteriaceae</taxon>
        <taxon>Corynebacterium</taxon>
    </lineage>
</organism>
<accession>A0A847HBT6</accession>
<dbReference type="EMBL" id="JAAYYP010000203">
    <property type="protein sequence ID" value="NLF90878.1"/>
    <property type="molecule type" value="Genomic_DNA"/>
</dbReference>